<organism evidence="2">
    <name type="scientific">viral metagenome</name>
    <dbReference type="NCBI Taxonomy" id="1070528"/>
    <lineage>
        <taxon>unclassified sequences</taxon>
        <taxon>metagenomes</taxon>
        <taxon>organismal metagenomes</taxon>
    </lineage>
</organism>
<gene>
    <name evidence="2" type="ORF">MM415A00434_0052</name>
    <name evidence="1" type="ORF">MM415B00370_0047</name>
</gene>
<evidence type="ECO:0000313" key="1">
    <source>
        <dbReference type="EMBL" id="QJA65929.1"/>
    </source>
</evidence>
<protein>
    <submittedName>
        <fullName evidence="2">Uncharacterized protein</fullName>
    </submittedName>
</protein>
<name>A0A6M3KJU3_9ZZZZ</name>
<dbReference type="AlphaFoldDB" id="A0A6M3KJU3"/>
<accession>A0A6M3KJU3</accession>
<dbReference type="EMBL" id="MT142483">
    <property type="protein sequence ID" value="QJA82277.1"/>
    <property type="molecule type" value="Genomic_DNA"/>
</dbReference>
<proteinExistence type="predicted"/>
<sequence length="63" mass="7088">MVKLIIKPSPKSGERDKTFSTEYGGVKYTVGPKPVRVSQEVGQYLLKSYSAMIEKVDEPVNKR</sequence>
<evidence type="ECO:0000313" key="2">
    <source>
        <dbReference type="EMBL" id="QJA82277.1"/>
    </source>
</evidence>
<dbReference type="EMBL" id="MT141546">
    <property type="protein sequence ID" value="QJA65929.1"/>
    <property type="molecule type" value="Genomic_DNA"/>
</dbReference>
<reference evidence="2" key="1">
    <citation type="submission" date="2020-03" db="EMBL/GenBank/DDBJ databases">
        <title>The deep terrestrial virosphere.</title>
        <authorList>
            <person name="Holmfeldt K."/>
            <person name="Nilsson E."/>
            <person name="Simone D."/>
            <person name="Lopez-Fernandez M."/>
            <person name="Wu X."/>
            <person name="de Brujin I."/>
            <person name="Lundin D."/>
            <person name="Andersson A."/>
            <person name="Bertilsson S."/>
            <person name="Dopson M."/>
        </authorList>
    </citation>
    <scope>NUCLEOTIDE SEQUENCE</scope>
    <source>
        <strain evidence="2">MM415A00434</strain>
        <strain evidence="1">MM415B00370</strain>
    </source>
</reference>